<dbReference type="AlphaFoldDB" id="A0A388TAH8"/>
<organism evidence="2 3">
    <name type="scientific">Termititenax aidoneus</name>
    <dbReference type="NCBI Taxonomy" id="2218524"/>
    <lineage>
        <taxon>Bacteria</taxon>
        <taxon>Bacillati</taxon>
        <taxon>Candidatus Margulisiibacteriota</taxon>
        <taxon>Candidatus Termititenacia</taxon>
        <taxon>Candidatus Termititenacales</taxon>
        <taxon>Candidatus Termititenacaceae</taxon>
        <taxon>Candidatus Termititenax</taxon>
    </lineage>
</organism>
<feature type="transmembrane region" description="Helical" evidence="1">
    <location>
        <begin position="387"/>
        <end position="406"/>
    </location>
</feature>
<evidence type="ECO:0000313" key="3">
    <source>
        <dbReference type="Proteomes" id="UP000269352"/>
    </source>
</evidence>
<keyword evidence="1" id="KW-1133">Transmembrane helix</keyword>
<name>A0A388TAH8_TERA1</name>
<keyword evidence="3" id="KW-1185">Reference proteome</keyword>
<protein>
    <submittedName>
        <fullName evidence="2">Inner membrane protein CreD</fullName>
    </submittedName>
</protein>
<evidence type="ECO:0000256" key="1">
    <source>
        <dbReference type="SAM" id="Phobius"/>
    </source>
</evidence>
<gene>
    <name evidence="2" type="ORF">NO1_1033</name>
</gene>
<feature type="transmembrane region" description="Helical" evidence="1">
    <location>
        <begin position="364"/>
        <end position="381"/>
    </location>
</feature>
<dbReference type="GO" id="GO:0005886">
    <property type="term" value="C:plasma membrane"/>
    <property type="evidence" value="ECO:0007669"/>
    <property type="project" value="TreeGrafter"/>
</dbReference>
<proteinExistence type="predicted"/>
<evidence type="ECO:0000313" key="2">
    <source>
        <dbReference type="EMBL" id="GBR73714.1"/>
    </source>
</evidence>
<keyword evidence="1" id="KW-0812">Transmembrane</keyword>
<dbReference type="Proteomes" id="UP000269352">
    <property type="component" value="Unassembled WGS sequence"/>
</dbReference>
<dbReference type="Pfam" id="PF06123">
    <property type="entry name" value="CreD"/>
    <property type="match status" value="1"/>
</dbReference>
<dbReference type="PANTHER" id="PTHR30092:SF0">
    <property type="entry name" value="INNER MEMBRANE PROTEIN CRED"/>
    <property type="match status" value="1"/>
</dbReference>
<feature type="transmembrane region" description="Helical" evidence="1">
    <location>
        <begin position="283"/>
        <end position="302"/>
    </location>
</feature>
<sequence length="414" mass="46229">MIHGLVRERSHTAKEAEEKIMEAWGSEFIEAGPVIAVPGVRTKIIRTRTEKEGEKVETVQTPFTLYIAPQKLSIQGNFTTETRHYGIFSVPLFVGNIKLSGNFNPQPALADLADNEKVSLDAAKLVIALDSQKGIRQINRAVWNNRELFFQPGLNGHRLLNSSSGGIHAALAYLPGQRANFDIELTVQGGQSVQISPIGQDTQVNIFADWSSPSFRGAFLPVSSNITDKSFTAQWNVSHLSRDIPLFWKDEGQRRGSANDSLFGVHFYRQIDTYALNTRAVKYAVLFLIVPFLALFLMEIFAKRRIHPVPYLLSGIGNIIFYLLLLSFSEQIPFFAAYCISALSVAAMMTLYSRALLGSWQKSWYMGLVLGLSYILLYAVLNAESYALLIGSIGAFIVTALIMYLTRKLDWYGK</sequence>
<feature type="transmembrane region" description="Helical" evidence="1">
    <location>
        <begin position="309"/>
        <end position="328"/>
    </location>
</feature>
<dbReference type="NCBIfam" id="NF008712">
    <property type="entry name" value="PRK11715.1-1"/>
    <property type="match status" value="1"/>
</dbReference>
<dbReference type="EMBL" id="BGZN01000018">
    <property type="protein sequence ID" value="GBR73714.1"/>
    <property type="molecule type" value="Genomic_DNA"/>
</dbReference>
<dbReference type="PIRSF" id="PIRSF004548">
    <property type="entry name" value="CreD"/>
    <property type="match status" value="1"/>
</dbReference>
<dbReference type="InterPro" id="IPR010364">
    <property type="entry name" value="Uncharacterised_IM_CreD"/>
</dbReference>
<comment type="caution">
    <text evidence="2">The sequence shown here is derived from an EMBL/GenBank/DDBJ whole genome shotgun (WGS) entry which is preliminary data.</text>
</comment>
<dbReference type="PANTHER" id="PTHR30092">
    <property type="entry name" value="INNER MEMBRANE PROTEIN CRED"/>
    <property type="match status" value="1"/>
</dbReference>
<reference evidence="2 3" key="1">
    <citation type="journal article" date="2019" name="ISME J.">
        <title>Genome analyses of uncultured TG2/ZB3 bacteria in 'Margulisbacteria' specifically attached to ectosymbiotic spirochetes of protists in the termite gut.</title>
        <authorList>
            <person name="Utami Y.D."/>
            <person name="Kuwahara H."/>
            <person name="Igai K."/>
            <person name="Murakami T."/>
            <person name="Sugaya K."/>
            <person name="Morikawa T."/>
            <person name="Nagura Y."/>
            <person name="Yuki M."/>
            <person name="Deevong P."/>
            <person name="Inoue T."/>
            <person name="Kihara K."/>
            <person name="Lo N."/>
            <person name="Yamada A."/>
            <person name="Ohkuma M."/>
            <person name="Hongoh Y."/>
        </authorList>
    </citation>
    <scope>NUCLEOTIDE SEQUENCE [LARGE SCALE GENOMIC DNA]</scope>
    <source>
        <strain evidence="2">NkOx7-01</strain>
    </source>
</reference>
<accession>A0A388TAH8</accession>
<keyword evidence="1" id="KW-0472">Membrane</keyword>
<feature type="transmembrane region" description="Helical" evidence="1">
    <location>
        <begin position="334"/>
        <end position="352"/>
    </location>
</feature>